<dbReference type="Proteomes" id="UP000037122">
    <property type="component" value="Unassembled WGS sequence"/>
</dbReference>
<evidence type="ECO:0000256" key="1">
    <source>
        <dbReference type="SAM" id="MobiDB-lite"/>
    </source>
</evidence>
<dbReference type="AlphaFoldDB" id="A0A0L0P5K5"/>
<accession>A0A0L0P5K5</accession>
<name>A0A0L0P5K5_CANAR</name>
<organism evidence="2 3">
    <name type="scientific">Candidozyma auris</name>
    <name type="common">Yeast</name>
    <name type="synonym">Candida auris</name>
    <dbReference type="NCBI Taxonomy" id="498019"/>
    <lineage>
        <taxon>Eukaryota</taxon>
        <taxon>Fungi</taxon>
        <taxon>Dikarya</taxon>
        <taxon>Ascomycota</taxon>
        <taxon>Saccharomycotina</taxon>
        <taxon>Pichiomycetes</taxon>
        <taxon>Metschnikowiaceae</taxon>
        <taxon>Candidozyma</taxon>
    </lineage>
</organism>
<protein>
    <submittedName>
        <fullName evidence="2">Uncharacterized protein</fullName>
    </submittedName>
</protein>
<sequence length="42" mass="5063">MQQLQLYERKRFSRACQVESYRSDEKQHMTAAAQKQKRQMSG</sequence>
<comment type="caution">
    <text evidence="2">The sequence shown here is derived from an EMBL/GenBank/DDBJ whole genome shotgun (WGS) entry which is preliminary data.</text>
</comment>
<proteinExistence type="predicted"/>
<evidence type="ECO:0000313" key="3">
    <source>
        <dbReference type="Proteomes" id="UP000037122"/>
    </source>
</evidence>
<reference evidence="3" key="1">
    <citation type="journal article" date="2015" name="BMC Genomics">
        <title>Draft genome of a commonly misdiagnosed multidrug resistant pathogen Candida auris.</title>
        <authorList>
            <person name="Chatterjee S."/>
            <person name="Alampalli S.V."/>
            <person name="Nageshan R.K."/>
            <person name="Chettiar S.T."/>
            <person name="Joshi S."/>
            <person name="Tatu U.S."/>
        </authorList>
    </citation>
    <scope>NUCLEOTIDE SEQUENCE [LARGE SCALE GENOMIC DNA]</scope>
    <source>
        <strain evidence="3">6684</strain>
    </source>
</reference>
<dbReference type="VEuPathDB" id="FungiDB:QG37_00981"/>
<evidence type="ECO:0000313" key="2">
    <source>
        <dbReference type="EMBL" id="KNE01647.1"/>
    </source>
</evidence>
<feature type="region of interest" description="Disordered" evidence="1">
    <location>
        <begin position="17"/>
        <end position="42"/>
    </location>
</feature>
<gene>
    <name evidence="2" type="ORF">QG37_00981</name>
</gene>
<dbReference type="EMBL" id="LGST01000008">
    <property type="protein sequence ID" value="KNE01647.1"/>
    <property type="molecule type" value="Genomic_DNA"/>
</dbReference>